<dbReference type="Proteomes" id="UP000009175">
    <property type="component" value="Chromosome"/>
</dbReference>
<evidence type="ECO:0000313" key="2">
    <source>
        <dbReference type="Proteomes" id="UP000009175"/>
    </source>
</evidence>
<accession>A1S284</accession>
<dbReference type="InterPro" id="IPR025534">
    <property type="entry name" value="DUF4420"/>
</dbReference>
<evidence type="ECO:0008006" key="3">
    <source>
        <dbReference type="Google" id="ProtNLM"/>
    </source>
</evidence>
<dbReference type="KEGG" id="saz:Sama_0279"/>
<dbReference type="Pfam" id="PF14390">
    <property type="entry name" value="DUF4420"/>
    <property type="match status" value="1"/>
</dbReference>
<dbReference type="AlphaFoldDB" id="A1S284"/>
<gene>
    <name evidence="1" type="ordered locus">Sama_0279</name>
</gene>
<dbReference type="RefSeq" id="WP_011758400.1">
    <property type="nucleotide sequence ID" value="NC_008700.1"/>
</dbReference>
<reference evidence="1 2" key="1">
    <citation type="submission" date="2006-12" db="EMBL/GenBank/DDBJ databases">
        <title>Complete sequence of Shewanella amazonensis SB2B.</title>
        <authorList>
            <consortium name="US DOE Joint Genome Institute"/>
            <person name="Copeland A."/>
            <person name="Lucas S."/>
            <person name="Lapidus A."/>
            <person name="Barry K."/>
            <person name="Detter J.C."/>
            <person name="Glavina del Rio T."/>
            <person name="Hammon N."/>
            <person name="Israni S."/>
            <person name="Dalin E."/>
            <person name="Tice H."/>
            <person name="Pitluck S."/>
            <person name="Munk A.C."/>
            <person name="Brettin T."/>
            <person name="Bruce D."/>
            <person name="Han C."/>
            <person name="Tapia R."/>
            <person name="Gilna P."/>
            <person name="Schmutz J."/>
            <person name="Larimer F."/>
            <person name="Land M."/>
            <person name="Hauser L."/>
            <person name="Kyrpides N."/>
            <person name="Mikhailova N."/>
            <person name="Fredrickson J."/>
            <person name="Richardson P."/>
        </authorList>
    </citation>
    <scope>NUCLEOTIDE SEQUENCE [LARGE SCALE GENOMIC DNA]</scope>
    <source>
        <strain evidence="2">ATCC BAA-1098 / SB2B</strain>
    </source>
</reference>
<dbReference type="EMBL" id="CP000507">
    <property type="protein sequence ID" value="ABL98490.1"/>
    <property type="molecule type" value="Genomic_DNA"/>
</dbReference>
<dbReference type="STRING" id="326297.Sama_0279"/>
<sequence>MTLLFIEDEILASWKALNNSGSGIGWQAVPVTSPGDCRIVAARHFPENEEALLVGFNLEVLPINTQLPEGKGFRVEIIRDVRLGPDHTWIGLIRQDSGSLEIFLTMVRDILIMVSKKSDMSPVALFSAFIGRIRAWQDFMSKPRAVLGAEAEAGLFGELTFLGLLIDSGLSISNAVESWYGPLGGLQDFMLGHGAIEIKTTLAEKGFPAKVHSLEQLDDSIVRPIFLGAVRLSQNITGCTLSKLIDDIRAMLSLDRQALSEFDNRLLRVGYLDSESEHYTRSFLAIEIRNFLVDERFPRMIPGTVPFGVKSAKYEIDIDQVEAIEVPLIEVYRELGID</sequence>
<dbReference type="eggNOG" id="ENOG502Z9WJ">
    <property type="taxonomic scope" value="Bacteria"/>
</dbReference>
<dbReference type="HOGENOM" id="CLU_069764_2_0_6"/>
<name>A1S284_SHEAM</name>
<keyword evidence="2" id="KW-1185">Reference proteome</keyword>
<evidence type="ECO:0000313" key="1">
    <source>
        <dbReference type="EMBL" id="ABL98490.1"/>
    </source>
</evidence>
<proteinExistence type="predicted"/>
<organism evidence="1 2">
    <name type="scientific">Shewanella amazonensis (strain ATCC BAA-1098 / SB2B)</name>
    <dbReference type="NCBI Taxonomy" id="326297"/>
    <lineage>
        <taxon>Bacteria</taxon>
        <taxon>Pseudomonadati</taxon>
        <taxon>Pseudomonadota</taxon>
        <taxon>Gammaproteobacteria</taxon>
        <taxon>Alteromonadales</taxon>
        <taxon>Shewanellaceae</taxon>
        <taxon>Shewanella</taxon>
    </lineage>
</organism>
<protein>
    <recommendedName>
        <fullName evidence="3">PD-(D/E)XK motif protein</fullName>
    </recommendedName>
</protein>